<dbReference type="AlphaFoldDB" id="A0A8S1J0W8"/>
<reference evidence="9" key="1">
    <citation type="submission" date="2020-12" db="EMBL/GenBank/DDBJ databases">
        <authorList>
            <person name="Iha C."/>
        </authorList>
    </citation>
    <scope>NUCLEOTIDE SEQUENCE</scope>
</reference>
<comment type="caution">
    <text evidence="9">The sequence shown here is derived from an EMBL/GenBank/DDBJ whole genome shotgun (WGS) entry which is preliminary data.</text>
</comment>
<keyword evidence="7" id="KW-0539">Nucleus</keyword>
<keyword evidence="6" id="KW-0906">Nuclear pore complex</keyword>
<feature type="region of interest" description="Disordered" evidence="8">
    <location>
        <begin position="361"/>
        <end position="389"/>
    </location>
</feature>
<keyword evidence="2" id="KW-0813">Transport</keyword>
<keyword evidence="4" id="KW-0653">Protein transport</keyword>
<proteinExistence type="predicted"/>
<dbReference type="PANTHER" id="PTHR13257">
    <property type="entry name" value="NUCLEOPORIN NUP84-RELATED"/>
    <property type="match status" value="1"/>
</dbReference>
<evidence type="ECO:0000313" key="10">
    <source>
        <dbReference type="Proteomes" id="UP000708148"/>
    </source>
</evidence>
<evidence type="ECO:0000256" key="3">
    <source>
        <dbReference type="ARBA" id="ARBA00022816"/>
    </source>
</evidence>
<evidence type="ECO:0000256" key="4">
    <source>
        <dbReference type="ARBA" id="ARBA00022927"/>
    </source>
</evidence>
<evidence type="ECO:0000256" key="7">
    <source>
        <dbReference type="ARBA" id="ARBA00023242"/>
    </source>
</evidence>
<dbReference type="GO" id="GO:0000055">
    <property type="term" value="P:ribosomal large subunit export from nucleus"/>
    <property type="evidence" value="ECO:0007669"/>
    <property type="project" value="InterPro"/>
</dbReference>
<evidence type="ECO:0000256" key="8">
    <source>
        <dbReference type="SAM" id="MobiDB-lite"/>
    </source>
</evidence>
<feature type="compositionally biased region" description="Polar residues" evidence="8">
    <location>
        <begin position="367"/>
        <end position="389"/>
    </location>
</feature>
<feature type="region of interest" description="Disordered" evidence="8">
    <location>
        <begin position="616"/>
        <end position="638"/>
    </location>
</feature>
<sequence length="778" mass="84242">MAAGVRRVSQPGRRRAPRGCGISRCMGGRGEDGHRSHALATPDAKTTPNSRRRYVRALSQGKFSVAARNTSDVDPASTWHNPHAWPPHPADGRAAPGLQACRLRSDGSRSMFLWDDVVDVSQNERGDAFAATAAGLVACLKPSQLNWGIQPAEGPPAEPPAPWHVYRPSPPPPFGVGTVRAGHCGRIAALLGRGADACRLGLLDLRQAGRVGDEGADGVSREPACAFRELEGLGADVVQASWFPRSDEHLAVLTRDGRFLVFDAADPSEPEQAFRLSTGPRRGWGLVGEARRAVAFAFAPRRLWGSFAVFFLMSDGEVFLLCPVVPIGAKLSAGLGPAVGRTVEEWGLGREAESFLQQVIPEVEEPTTGSRPPSSETSNSAHQHQCLSKPSTRPGYVVAKPPFWTACPALQGPINKGGDSVLSGMRFLNLWVSERDGVTVITTASEAGTIFVHLLTQEVQPLWSGQRPPSGLVPCIKQDTQVAMTLVDVVLLGQGSCRRRAVVYSDPACGGRFVVSCEDAVYFVEIGWLDSVGLLGQEHGMCGVEDDLDLPTVMKVHDEPLGRAALLGCLFWLHSTLLLWLDEGMRLVSVNGNAVLPALFPVEVDIELDPIDLEGRSPTADAGGLGPSGDPKADGEPERQPYLERLEEQRSTVEDLLERFELLLEKGVRQEEQWARMRQLMQNLEARYAMLAECIDILHSLPSRGDGTVARELCRVDVDGLRKRVNVVQKNVGIDKAPFHRDGKLHSTMAKDLKSKMKDTGAILKHIAGELQHVLGCP</sequence>
<dbReference type="GO" id="GO:0006606">
    <property type="term" value="P:protein import into nucleus"/>
    <property type="evidence" value="ECO:0007669"/>
    <property type="project" value="TreeGrafter"/>
</dbReference>
<organism evidence="9 10">
    <name type="scientific">Ostreobium quekettii</name>
    <dbReference type="NCBI Taxonomy" id="121088"/>
    <lineage>
        <taxon>Eukaryota</taxon>
        <taxon>Viridiplantae</taxon>
        <taxon>Chlorophyta</taxon>
        <taxon>core chlorophytes</taxon>
        <taxon>Ulvophyceae</taxon>
        <taxon>TCBD clade</taxon>
        <taxon>Bryopsidales</taxon>
        <taxon>Ostreobineae</taxon>
        <taxon>Ostreobiaceae</taxon>
        <taxon>Ostreobium</taxon>
    </lineage>
</organism>
<accession>A0A8S1J0W8</accession>
<dbReference type="GO" id="GO:0005643">
    <property type="term" value="C:nuclear pore"/>
    <property type="evidence" value="ECO:0007669"/>
    <property type="project" value="UniProtKB-SubCell"/>
</dbReference>
<evidence type="ECO:0000256" key="2">
    <source>
        <dbReference type="ARBA" id="ARBA00022448"/>
    </source>
</evidence>
<dbReference type="OrthoDB" id="341482at2759"/>
<evidence type="ECO:0000256" key="5">
    <source>
        <dbReference type="ARBA" id="ARBA00023010"/>
    </source>
</evidence>
<feature type="region of interest" description="Disordered" evidence="8">
    <location>
        <begin position="1"/>
        <end position="50"/>
    </location>
</feature>
<dbReference type="InterPro" id="IPR037700">
    <property type="entry name" value="NUP88/NUP82"/>
</dbReference>
<dbReference type="GO" id="GO:0006406">
    <property type="term" value="P:mRNA export from nucleus"/>
    <property type="evidence" value="ECO:0007669"/>
    <property type="project" value="TreeGrafter"/>
</dbReference>
<evidence type="ECO:0000256" key="1">
    <source>
        <dbReference type="ARBA" id="ARBA00004567"/>
    </source>
</evidence>
<protein>
    <submittedName>
        <fullName evidence="9">Uncharacterized protein</fullName>
    </submittedName>
</protein>
<dbReference type="GO" id="GO:0017056">
    <property type="term" value="F:structural constituent of nuclear pore"/>
    <property type="evidence" value="ECO:0007669"/>
    <property type="project" value="InterPro"/>
</dbReference>
<dbReference type="GO" id="GO:0000056">
    <property type="term" value="P:ribosomal small subunit export from nucleus"/>
    <property type="evidence" value="ECO:0007669"/>
    <property type="project" value="InterPro"/>
</dbReference>
<dbReference type="PANTHER" id="PTHR13257:SF0">
    <property type="entry name" value="NUCLEAR PORE COMPLEX PROTEIN NUP88"/>
    <property type="match status" value="1"/>
</dbReference>
<evidence type="ECO:0000256" key="6">
    <source>
        <dbReference type="ARBA" id="ARBA00023132"/>
    </source>
</evidence>
<comment type="subcellular location">
    <subcellularLocation>
        <location evidence="1">Nucleus</location>
        <location evidence="1">Nuclear pore complex</location>
    </subcellularLocation>
</comment>
<keyword evidence="3" id="KW-0509">mRNA transport</keyword>
<evidence type="ECO:0000313" key="9">
    <source>
        <dbReference type="EMBL" id="CAD7700813.1"/>
    </source>
</evidence>
<dbReference type="Proteomes" id="UP000708148">
    <property type="component" value="Unassembled WGS sequence"/>
</dbReference>
<keyword evidence="5" id="KW-0811">Translocation</keyword>
<name>A0A8S1J0W8_9CHLO</name>
<dbReference type="EMBL" id="CAJHUC010001348">
    <property type="protein sequence ID" value="CAD7700813.1"/>
    <property type="molecule type" value="Genomic_DNA"/>
</dbReference>
<gene>
    <name evidence="9" type="ORF">OSTQU699_LOCUS6172</name>
</gene>
<keyword evidence="10" id="KW-1185">Reference proteome</keyword>